<feature type="compositionally biased region" description="Polar residues" evidence="7">
    <location>
        <begin position="77"/>
        <end position="89"/>
    </location>
</feature>
<keyword evidence="4 6" id="KW-0804">Transcription</keyword>
<organism evidence="9 10">
    <name type="scientific">Ziziphus jujuba</name>
    <name type="common">Chinese jujube</name>
    <name type="synonym">Ziziphus sativa</name>
    <dbReference type="NCBI Taxonomy" id="326968"/>
    <lineage>
        <taxon>Eukaryota</taxon>
        <taxon>Viridiplantae</taxon>
        <taxon>Streptophyta</taxon>
        <taxon>Embryophyta</taxon>
        <taxon>Tracheophyta</taxon>
        <taxon>Spermatophyta</taxon>
        <taxon>Magnoliopsida</taxon>
        <taxon>eudicotyledons</taxon>
        <taxon>Gunneridae</taxon>
        <taxon>Pentapetalae</taxon>
        <taxon>rosids</taxon>
        <taxon>fabids</taxon>
        <taxon>Rosales</taxon>
        <taxon>Rhamnaceae</taxon>
        <taxon>Paliureae</taxon>
        <taxon>Ziziphus</taxon>
    </lineage>
</organism>
<dbReference type="Pfam" id="PF10513">
    <property type="entry name" value="EPL1"/>
    <property type="match status" value="1"/>
</dbReference>
<evidence type="ECO:0000256" key="1">
    <source>
        <dbReference type="ARBA" id="ARBA00004123"/>
    </source>
</evidence>
<accession>A0A6P3ZDK6</accession>
<dbReference type="Proteomes" id="UP001652623">
    <property type="component" value="Chromosome 8"/>
</dbReference>
<dbReference type="RefSeq" id="XP_015876208.3">
    <property type="nucleotide sequence ID" value="XM_016020722.4"/>
</dbReference>
<reference evidence="10" key="1">
    <citation type="submission" date="2025-08" db="UniProtKB">
        <authorList>
            <consortium name="RefSeq"/>
        </authorList>
    </citation>
    <scope>IDENTIFICATION</scope>
    <source>
        <tissue evidence="10">Seedling</tissue>
    </source>
</reference>
<sequence>MPSVGMRRTTRVFGVVKGADGARVLRSGRRLWPDSGESKLRRSNDGDDWFKIIKSDGGGKDDNGGGGLGYEKPKPNSKPSGWTKISANGGVQKSRGSFAKADGFNSDKLFGAVYSRKRKNSVRKSSDSAADSEGKDRNGFEDKMFGLHFVRRQRRKVNGGESLVVTDNFLPQDVVSVVVDSSVAKSSWAAPFFQSILMYMKRSELRLTELSSFLMSEPINTVYSSCNIQVFWGSPPCKRSGICKFFGAMQFIPLFSVDFSAVPLFFMYMHSCMLLRYKFPPPQPLNNYAIDDDEEEEEEELFFPLPSQKDALECKAVDAEANKRCVSHPSVRTSKLVGRNSQYRNGLTSRCIQKRRSSLRRRRARNPSINSTHKSNGALVSDLISFRKRGVPFSSSVTSNIKLRRSVRRSPSGTLKEESSTAVGSTQEMDLPSCCANILVIESDKCYREEGANVVLEISPLGEWVLVVKKDGMTRFTHRAEKVMRPCCCNRFTHDIMWIGDNSWKLEFPNRQDWMRFKDLYKECSDRNTPIKTPSAKTIPVPGVSEVPGYGEDLGTLFCRPDSYISVKDDEVSRALARRNANYDMDSEDEEWLKKFNGEVLVENELHEHVSEDTFEIMVDAFEKAFYCSPNDLSDEKVAANFFLDMGRREVVEALCGYWMKKRKQKRSSLLRVFQGHQVKKAPLIPKPFFRKKRSFKRQPSQLGRGKYPSYLQAEQDALEEQNAVLKVKEANASASKSMQLAVSKRQRAQILMGNADLATYRAAMALKIAEAALVANSPDDATASTAHLLD</sequence>
<dbReference type="GeneID" id="107412896"/>
<feature type="region of interest" description="Disordered" evidence="7">
    <location>
        <begin position="51"/>
        <end position="89"/>
    </location>
</feature>
<evidence type="ECO:0000256" key="3">
    <source>
        <dbReference type="ARBA" id="ARBA00023015"/>
    </source>
</evidence>
<gene>
    <name evidence="10" type="primary">LOC107412896</name>
</gene>
<dbReference type="PANTHER" id="PTHR14898">
    <property type="entry name" value="ENHANCER OF POLYCOMB"/>
    <property type="match status" value="1"/>
</dbReference>
<keyword evidence="3 6" id="KW-0805">Transcription regulation</keyword>
<name>A0A6P3ZDK6_ZIZJJ</name>
<dbReference type="KEGG" id="zju:107412896"/>
<evidence type="ECO:0000313" key="10">
    <source>
        <dbReference type="RefSeq" id="XP_015876208.3"/>
    </source>
</evidence>
<evidence type="ECO:0000259" key="8">
    <source>
        <dbReference type="Pfam" id="PF10513"/>
    </source>
</evidence>
<proteinExistence type="inferred from homology"/>
<feature type="compositionally biased region" description="Basic and acidic residues" evidence="7">
    <location>
        <begin position="51"/>
        <end position="63"/>
    </location>
</feature>
<dbReference type="GO" id="GO:0005634">
    <property type="term" value="C:nucleus"/>
    <property type="evidence" value="ECO:0007669"/>
    <property type="project" value="UniProtKB-SubCell"/>
</dbReference>
<dbReference type="InterPro" id="IPR019542">
    <property type="entry name" value="Enhancer_polycomb-like_N"/>
</dbReference>
<evidence type="ECO:0000256" key="2">
    <source>
        <dbReference type="ARBA" id="ARBA00008035"/>
    </source>
</evidence>
<comment type="subcellular location">
    <subcellularLocation>
        <location evidence="1 6">Nucleus</location>
    </subcellularLocation>
</comment>
<feature type="domain" description="Enhancer of polycomb-like N-terminal" evidence="8">
    <location>
        <begin position="534"/>
        <end position="624"/>
    </location>
</feature>
<evidence type="ECO:0000256" key="4">
    <source>
        <dbReference type="ARBA" id="ARBA00023163"/>
    </source>
</evidence>
<evidence type="ECO:0000256" key="5">
    <source>
        <dbReference type="ARBA" id="ARBA00023242"/>
    </source>
</evidence>
<evidence type="ECO:0000256" key="7">
    <source>
        <dbReference type="SAM" id="MobiDB-lite"/>
    </source>
</evidence>
<dbReference type="FunCoup" id="A0A6P3ZDK6">
    <property type="interactions" value="1978"/>
</dbReference>
<dbReference type="GO" id="GO:0035267">
    <property type="term" value="C:NuA4 histone acetyltransferase complex"/>
    <property type="evidence" value="ECO:0007669"/>
    <property type="project" value="InterPro"/>
</dbReference>
<dbReference type="InterPro" id="IPR024943">
    <property type="entry name" value="Enhancer_polycomb"/>
</dbReference>
<dbReference type="InParanoid" id="A0A6P3ZDK6"/>
<keyword evidence="9" id="KW-1185">Reference proteome</keyword>
<protein>
    <recommendedName>
        <fullName evidence="6">Enhancer of polycomb-like protein</fullName>
    </recommendedName>
</protein>
<comment type="similarity">
    <text evidence="2 6">Belongs to the enhancer of polycomb family.</text>
</comment>
<keyword evidence="5 6" id="KW-0539">Nucleus</keyword>
<evidence type="ECO:0000256" key="6">
    <source>
        <dbReference type="RuleBase" id="RU361124"/>
    </source>
</evidence>
<evidence type="ECO:0000313" key="9">
    <source>
        <dbReference type="Proteomes" id="UP001652623"/>
    </source>
</evidence>
<dbReference type="AlphaFoldDB" id="A0A6P3ZDK6"/>
<dbReference type="GO" id="GO:0006357">
    <property type="term" value="P:regulation of transcription by RNA polymerase II"/>
    <property type="evidence" value="ECO:0007669"/>
    <property type="project" value="InterPro"/>
</dbReference>